<keyword evidence="5" id="KW-0460">Magnesium</keyword>
<comment type="cofactor">
    <cofactor evidence="1">
        <name>Mg(2+)</name>
        <dbReference type="ChEBI" id="CHEBI:18420"/>
    </cofactor>
</comment>
<keyword evidence="3" id="KW-0479">Metal-binding</keyword>
<reference evidence="6" key="1">
    <citation type="journal article" date="2023" name="Mol. Phylogenet. Evol.">
        <title>Genome-scale phylogeny and comparative genomics of the fungal order Sordariales.</title>
        <authorList>
            <person name="Hensen N."/>
            <person name="Bonometti L."/>
            <person name="Westerberg I."/>
            <person name="Brannstrom I.O."/>
            <person name="Guillou S."/>
            <person name="Cros-Aarteil S."/>
            <person name="Calhoun S."/>
            <person name="Haridas S."/>
            <person name="Kuo A."/>
            <person name="Mondo S."/>
            <person name="Pangilinan J."/>
            <person name="Riley R."/>
            <person name="LaButti K."/>
            <person name="Andreopoulos B."/>
            <person name="Lipzen A."/>
            <person name="Chen C."/>
            <person name="Yan M."/>
            <person name="Daum C."/>
            <person name="Ng V."/>
            <person name="Clum A."/>
            <person name="Steindorff A."/>
            <person name="Ohm R.A."/>
            <person name="Martin F."/>
            <person name="Silar P."/>
            <person name="Natvig D.O."/>
            <person name="Lalanne C."/>
            <person name="Gautier V."/>
            <person name="Ament-Velasquez S.L."/>
            <person name="Kruys A."/>
            <person name="Hutchinson M.I."/>
            <person name="Powell A.J."/>
            <person name="Barry K."/>
            <person name="Miller A.N."/>
            <person name="Grigoriev I.V."/>
            <person name="Debuchy R."/>
            <person name="Gladieux P."/>
            <person name="Hiltunen Thoren M."/>
            <person name="Johannesson H."/>
        </authorList>
    </citation>
    <scope>NUCLEOTIDE SEQUENCE</scope>
    <source>
        <strain evidence="6">CBS 958.72</strain>
    </source>
</reference>
<dbReference type="InterPro" id="IPR000760">
    <property type="entry name" value="Inositol_monophosphatase-like"/>
</dbReference>
<dbReference type="GO" id="GO:0000103">
    <property type="term" value="P:sulfate assimilation"/>
    <property type="evidence" value="ECO:0007669"/>
    <property type="project" value="TreeGrafter"/>
</dbReference>
<dbReference type="GO" id="GO:0046872">
    <property type="term" value="F:metal ion binding"/>
    <property type="evidence" value="ECO:0007669"/>
    <property type="project" value="UniProtKB-KW"/>
</dbReference>
<dbReference type="AlphaFoldDB" id="A0AAE0NMA5"/>
<comment type="similarity">
    <text evidence="2">Belongs to the inositol monophosphatase superfamily.</text>
</comment>
<evidence type="ECO:0000313" key="6">
    <source>
        <dbReference type="EMBL" id="KAK3384080.1"/>
    </source>
</evidence>
<evidence type="ECO:0000256" key="1">
    <source>
        <dbReference type="ARBA" id="ARBA00001946"/>
    </source>
</evidence>
<evidence type="ECO:0000313" key="7">
    <source>
        <dbReference type="Proteomes" id="UP001287356"/>
    </source>
</evidence>
<dbReference type="PANTHER" id="PTHR43200:SF2">
    <property type="entry name" value="3'(2'),5'-BISPHOSPHATE NUCLEOTIDASE"/>
    <property type="match status" value="1"/>
</dbReference>
<dbReference type="GO" id="GO:0008441">
    <property type="term" value="F:3'(2'),5'-bisphosphate nucleotidase activity"/>
    <property type="evidence" value="ECO:0007669"/>
    <property type="project" value="TreeGrafter"/>
</dbReference>
<comment type="caution">
    <text evidence="6">The sequence shown here is derived from an EMBL/GenBank/DDBJ whole genome shotgun (WGS) entry which is preliminary data.</text>
</comment>
<dbReference type="PANTHER" id="PTHR43200">
    <property type="entry name" value="PHOSPHATASE"/>
    <property type="match status" value="1"/>
</dbReference>
<dbReference type="InterPro" id="IPR051090">
    <property type="entry name" value="Inositol_monoP_superfamily"/>
</dbReference>
<dbReference type="Gene3D" id="3.40.190.80">
    <property type="match status" value="1"/>
</dbReference>
<sequence>MDSYDYPHERIVAERVMQRVAWATEHFRAHHLAPAPAPEDADRRPVPVPVTVAVYASQAILVAGIHGAFARDRFVGKELADQYRGGSSVVHQQVWDLVSTIKALEEQQPGLSSIDSPAWPESPEHIVDLLAMGGGSKTAYGHVWAVDAIAETGSYAAGYHYTGVAALLVDGLEELAVVVCPRLHPPYYVFNDLTRARNWDSDRFCLSERGCLLSAARGQGVRARALRSYPAYSSPPLCAFQGIPALRDGVRATFAPRAGPHRLTPASRRLAEPLPANSMQLRYVMCALGWCEFFSDALESSSDRFVWCHAGGMLLLSEIGGRTTDWSGRAIDWGVGRELGPTVEIFAATARFHTTVLGRGSIEVLSGFYFALDSPRE</sequence>
<name>A0AAE0NMA5_9PEZI</name>
<proteinExistence type="inferred from homology"/>
<reference evidence="6" key="2">
    <citation type="submission" date="2023-06" db="EMBL/GenBank/DDBJ databases">
        <authorList>
            <consortium name="Lawrence Berkeley National Laboratory"/>
            <person name="Haridas S."/>
            <person name="Hensen N."/>
            <person name="Bonometti L."/>
            <person name="Westerberg I."/>
            <person name="Brannstrom I.O."/>
            <person name="Guillou S."/>
            <person name="Cros-Aarteil S."/>
            <person name="Calhoun S."/>
            <person name="Kuo A."/>
            <person name="Mondo S."/>
            <person name="Pangilinan J."/>
            <person name="Riley R."/>
            <person name="Labutti K."/>
            <person name="Andreopoulos B."/>
            <person name="Lipzen A."/>
            <person name="Chen C."/>
            <person name="Yanf M."/>
            <person name="Daum C."/>
            <person name="Ng V."/>
            <person name="Clum A."/>
            <person name="Steindorff A."/>
            <person name="Ohm R."/>
            <person name="Martin F."/>
            <person name="Silar P."/>
            <person name="Natvig D."/>
            <person name="Lalanne C."/>
            <person name="Gautier V."/>
            <person name="Ament-Velasquez S.L."/>
            <person name="Kruys A."/>
            <person name="Hutchinson M.I."/>
            <person name="Powell A.J."/>
            <person name="Barry K."/>
            <person name="Miller A.N."/>
            <person name="Grigoriev I.V."/>
            <person name="Debuchy R."/>
            <person name="Gladieux P."/>
            <person name="Thoren M.H."/>
            <person name="Johannesson H."/>
        </authorList>
    </citation>
    <scope>NUCLEOTIDE SEQUENCE</scope>
    <source>
        <strain evidence="6">CBS 958.72</strain>
    </source>
</reference>
<dbReference type="Pfam" id="PF00459">
    <property type="entry name" value="Inositol_P"/>
    <property type="match status" value="1"/>
</dbReference>
<protein>
    <submittedName>
        <fullName evidence="6">Uncharacterized protein</fullName>
    </submittedName>
</protein>
<evidence type="ECO:0000256" key="2">
    <source>
        <dbReference type="ARBA" id="ARBA00009759"/>
    </source>
</evidence>
<gene>
    <name evidence="6" type="ORF">B0T24DRAFT_662464</name>
</gene>
<organism evidence="6 7">
    <name type="scientific">Lasiosphaeria ovina</name>
    <dbReference type="NCBI Taxonomy" id="92902"/>
    <lineage>
        <taxon>Eukaryota</taxon>
        <taxon>Fungi</taxon>
        <taxon>Dikarya</taxon>
        <taxon>Ascomycota</taxon>
        <taxon>Pezizomycotina</taxon>
        <taxon>Sordariomycetes</taxon>
        <taxon>Sordariomycetidae</taxon>
        <taxon>Sordariales</taxon>
        <taxon>Lasiosphaeriaceae</taxon>
        <taxon>Lasiosphaeria</taxon>
    </lineage>
</organism>
<evidence type="ECO:0000256" key="5">
    <source>
        <dbReference type="ARBA" id="ARBA00022842"/>
    </source>
</evidence>
<keyword evidence="4" id="KW-0378">Hydrolase</keyword>
<dbReference type="SUPFAM" id="SSF56655">
    <property type="entry name" value="Carbohydrate phosphatase"/>
    <property type="match status" value="1"/>
</dbReference>
<dbReference type="EMBL" id="JAULSN010000001">
    <property type="protein sequence ID" value="KAK3384080.1"/>
    <property type="molecule type" value="Genomic_DNA"/>
</dbReference>
<keyword evidence="7" id="KW-1185">Reference proteome</keyword>
<dbReference type="Gene3D" id="3.30.540.10">
    <property type="entry name" value="Fructose-1,6-Bisphosphatase, subunit A, domain 1"/>
    <property type="match status" value="1"/>
</dbReference>
<evidence type="ECO:0000256" key="4">
    <source>
        <dbReference type="ARBA" id="ARBA00022801"/>
    </source>
</evidence>
<accession>A0AAE0NMA5</accession>
<dbReference type="Proteomes" id="UP001287356">
    <property type="component" value="Unassembled WGS sequence"/>
</dbReference>
<evidence type="ECO:0000256" key="3">
    <source>
        <dbReference type="ARBA" id="ARBA00022723"/>
    </source>
</evidence>